<dbReference type="EMBL" id="SLVV01000003">
    <property type="protein sequence ID" value="TCN26551.1"/>
    <property type="molecule type" value="Genomic_DNA"/>
</dbReference>
<organism evidence="3 4">
    <name type="scientific">Mesobacillus foraminis</name>
    <dbReference type="NCBI Taxonomy" id="279826"/>
    <lineage>
        <taxon>Bacteria</taxon>
        <taxon>Bacillati</taxon>
        <taxon>Bacillota</taxon>
        <taxon>Bacilli</taxon>
        <taxon>Bacillales</taxon>
        <taxon>Bacillaceae</taxon>
        <taxon>Mesobacillus</taxon>
    </lineage>
</organism>
<comment type="caution">
    <text evidence="3">The sequence shown here is derived from an EMBL/GenBank/DDBJ whole genome shotgun (WGS) entry which is preliminary data.</text>
</comment>
<dbReference type="PROSITE" id="PS51257">
    <property type="entry name" value="PROKAR_LIPOPROTEIN"/>
    <property type="match status" value="1"/>
</dbReference>
<evidence type="ECO:0000256" key="1">
    <source>
        <dbReference type="SAM" id="Coils"/>
    </source>
</evidence>
<proteinExistence type="predicted"/>
<dbReference type="Pfam" id="PF13624">
    <property type="entry name" value="SurA_N_3"/>
    <property type="match status" value="1"/>
</dbReference>
<dbReference type="PANTHER" id="PTHR47245">
    <property type="entry name" value="PEPTIDYLPROLYL ISOMERASE"/>
    <property type="match status" value="1"/>
</dbReference>
<dbReference type="AlphaFoldDB" id="A0A4R2BHN5"/>
<feature type="chain" id="PRO_5020566601" evidence="2">
    <location>
        <begin position="27"/>
        <end position="231"/>
    </location>
</feature>
<name>A0A4R2BHN5_9BACI</name>
<gene>
    <name evidence="3" type="ORF">EV146_10372</name>
</gene>
<keyword evidence="1" id="KW-0175">Coiled coil</keyword>
<dbReference type="InterPro" id="IPR050245">
    <property type="entry name" value="PrsA_foldase"/>
</dbReference>
<protein>
    <submittedName>
        <fullName evidence="3">SurA-like protein</fullName>
    </submittedName>
</protein>
<dbReference type="InterPro" id="IPR027304">
    <property type="entry name" value="Trigger_fact/SurA_dom_sf"/>
</dbReference>
<evidence type="ECO:0000313" key="4">
    <source>
        <dbReference type="Proteomes" id="UP000295689"/>
    </source>
</evidence>
<keyword evidence="4" id="KW-1185">Reference proteome</keyword>
<evidence type="ECO:0000313" key="3">
    <source>
        <dbReference type="EMBL" id="TCN26551.1"/>
    </source>
</evidence>
<dbReference type="Proteomes" id="UP000295689">
    <property type="component" value="Unassembled WGS sequence"/>
</dbReference>
<reference evidence="3 4" key="1">
    <citation type="journal article" date="2015" name="Stand. Genomic Sci.">
        <title>Genomic Encyclopedia of Bacterial and Archaeal Type Strains, Phase III: the genomes of soil and plant-associated and newly described type strains.</title>
        <authorList>
            <person name="Whitman W.B."/>
            <person name="Woyke T."/>
            <person name="Klenk H.P."/>
            <person name="Zhou Y."/>
            <person name="Lilburn T.G."/>
            <person name="Beck B.J."/>
            <person name="De Vos P."/>
            <person name="Vandamme P."/>
            <person name="Eisen J.A."/>
            <person name="Garrity G."/>
            <person name="Hugenholtz P."/>
            <person name="Kyrpides N.C."/>
        </authorList>
    </citation>
    <scope>NUCLEOTIDE SEQUENCE [LARGE SCALE GENOMIC DNA]</scope>
    <source>
        <strain evidence="3 4">CV53</strain>
    </source>
</reference>
<dbReference type="SUPFAM" id="SSF109998">
    <property type="entry name" value="Triger factor/SurA peptide-binding domain-like"/>
    <property type="match status" value="1"/>
</dbReference>
<feature type="coiled-coil region" evidence="1">
    <location>
        <begin position="183"/>
        <end position="226"/>
    </location>
</feature>
<dbReference type="Gene3D" id="1.10.4030.10">
    <property type="entry name" value="Porin chaperone SurA, peptide-binding domain"/>
    <property type="match status" value="1"/>
</dbReference>
<keyword evidence="2" id="KW-0732">Signal</keyword>
<dbReference type="RefSeq" id="WP_132002842.1">
    <property type="nucleotide sequence ID" value="NZ_JABUHM010000002.1"/>
</dbReference>
<dbReference type="PANTHER" id="PTHR47245:SF2">
    <property type="entry name" value="PEPTIDYL-PROLYL CIS-TRANS ISOMERASE HP_0175-RELATED"/>
    <property type="match status" value="1"/>
</dbReference>
<feature type="signal peptide" evidence="2">
    <location>
        <begin position="1"/>
        <end position="26"/>
    </location>
</feature>
<sequence length="231" mass="26175">MFKRISAWFIILSLAAILGACSSNEASDKSKEDKSKEAKNEEAVATVNGKEILKSDYENSLKSAKATYEQQGIKLDSKTEKEMETGVLDQLINTELVRQSAEAEDISIKQSQVDSELANIKSQFEDDAKYKEALKQNKVTEEELKKQVKQQMVITEYLDGAIGKVTVTEDEVKVIYDQYKAQTESQDQKAEKFETVKAQLEQQAIAQKKNEKVNQLVEDLRKKNEENIKIL</sequence>
<evidence type="ECO:0000256" key="2">
    <source>
        <dbReference type="SAM" id="SignalP"/>
    </source>
</evidence>
<accession>A0A4R2BHN5</accession>